<name>A0AAD7XRK9_9STRA</name>
<dbReference type="Proteomes" id="UP001230188">
    <property type="component" value="Unassembled WGS sequence"/>
</dbReference>
<evidence type="ECO:0000313" key="2">
    <source>
        <dbReference type="EMBL" id="KAJ8613426.1"/>
    </source>
</evidence>
<protein>
    <submittedName>
        <fullName evidence="2">Uncharacterized protein</fullName>
    </submittedName>
</protein>
<evidence type="ECO:0000313" key="3">
    <source>
        <dbReference type="Proteomes" id="UP001230188"/>
    </source>
</evidence>
<dbReference type="Gene3D" id="1.10.10.60">
    <property type="entry name" value="Homeodomain-like"/>
    <property type="match status" value="1"/>
</dbReference>
<dbReference type="AlphaFoldDB" id="A0AAD7XRK9"/>
<sequence>MSDSIQMGAKPTEADAWKLTKAESGPDDETVRAARALEQDFAIAVFEIGLRQSSPKVLKGLMRVFRVAVGIRIVRFRFVFSVQRFGSLTTEHIKSHLQKYRLHYERSKEEFLGHYRKYLRLDRGDVSRDKKKKEETHLTTTTTQGFVRLGDEDDDNSDRPRAPATAPSASLRDDDESEAEWSSKQLPSITGKSLAGAGASRQLLARGEREIAQLVRVQSVHNQLVHEQLELQNTLQAQMHEQLHLQAELNALMRDAATLPVFAGSEGTATEPPSAQQTS</sequence>
<keyword evidence="3" id="KW-1185">Reference proteome</keyword>
<feature type="compositionally biased region" description="Polar residues" evidence="1">
    <location>
        <begin position="180"/>
        <end position="191"/>
    </location>
</feature>
<accession>A0AAD7XRK9</accession>
<gene>
    <name evidence="2" type="ORF">CTAYLR_002296</name>
</gene>
<feature type="region of interest" description="Disordered" evidence="1">
    <location>
        <begin position="129"/>
        <end position="195"/>
    </location>
</feature>
<comment type="caution">
    <text evidence="2">The sequence shown here is derived from an EMBL/GenBank/DDBJ whole genome shotgun (WGS) entry which is preliminary data.</text>
</comment>
<reference evidence="2" key="1">
    <citation type="submission" date="2023-01" db="EMBL/GenBank/DDBJ databases">
        <title>Metagenome sequencing of chrysophaentin producing Chrysophaeum taylorii.</title>
        <authorList>
            <person name="Davison J."/>
            <person name="Bewley C."/>
        </authorList>
    </citation>
    <scope>NUCLEOTIDE SEQUENCE</scope>
    <source>
        <strain evidence="2">NIES-1699</strain>
    </source>
</reference>
<organism evidence="2 3">
    <name type="scientific">Chrysophaeum taylorii</name>
    <dbReference type="NCBI Taxonomy" id="2483200"/>
    <lineage>
        <taxon>Eukaryota</taxon>
        <taxon>Sar</taxon>
        <taxon>Stramenopiles</taxon>
        <taxon>Ochrophyta</taxon>
        <taxon>Pelagophyceae</taxon>
        <taxon>Pelagomonadales</taxon>
        <taxon>Pelagomonadaceae</taxon>
        <taxon>Chrysophaeum</taxon>
    </lineage>
</organism>
<dbReference type="EMBL" id="JAQMWT010000029">
    <property type="protein sequence ID" value="KAJ8613426.1"/>
    <property type="molecule type" value="Genomic_DNA"/>
</dbReference>
<evidence type="ECO:0000256" key="1">
    <source>
        <dbReference type="SAM" id="MobiDB-lite"/>
    </source>
</evidence>
<proteinExistence type="predicted"/>